<organism evidence="2 3">
    <name type="scientific">Aeromicrobium endophyticum</name>
    <dbReference type="NCBI Taxonomy" id="2292704"/>
    <lineage>
        <taxon>Bacteria</taxon>
        <taxon>Bacillati</taxon>
        <taxon>Actinomycetota</taxon>
        <taxon>Actinomycetes</taxon>
        <taxon>Propionibacteriales</taxon>
        <taxon>Nocardioidaceae</taxon>
        <taxon>Aeromicrobium</taxon>
    </lineage>
</organism>
<evidence type="ECO:0000313" key="2">
    <source>
        <dbReference type="EMBL" id="REK72888.1"/>
    </source>
</evidence>
<dbReference type="Proteomes" id="UP000265581">
    <property type="component" value="Unassembled WGS sequence"/>
</dbReference>
<keyword evidence="3" id="KW-1185">Reference proteome</keyword>
<dbReference type="Gene3D" id="1.10.10.2840">
    <property type="entry name" value="PucR C-terminal helix-turn-helix domain"/>
    <property type="match status" value="1"/>
</dbReference>
<dbReference type="EMBL" id="QUBR01000001">
    <property type="protein sequence ID" value="REK72888.1"/>
    <property type="molecule type" value="Genomic_DNA"/>
</dbReference>
<gene>
    <name evidence="2" type="ORF">DX116_04640</name>
</gene>
<dbReference type="InterPro" id="IPR025736">
    <property type="entry name" value="PucR_C-HTH_dom"/>
</dbReference>
<evidence type="ECO:0000259" key="1">
    <source>
        <dbReference type="Pfam" id="PF13556"/>
    </source>
</evidence>
<feature type="domain" description="PucR C-terminal helix-turn-helix" evidence="1">
    <location>
        <begin position="453"/>
        <end position="509"/>
    </location>
</feature>
<dbReference type="PANTHER" id="PTHR33744">
    <property type="entry name" value="CARBOHYDRATE DIACID REGULATOR"/>
    <property type="match status" value="1"/>
</dbReference>
<evidence type="ECO:0000313" key="3">
    <source>
        <dbReference type="Proteomes" id="UP000265581"/>
    </source>
</evidence>
<dbReference type="InterPro" id="IPR051448">
    <property type="entry name" value="CdaR-like_regulators"/>
</dbReference>
<dbReference type="InterPro" id="IPR042070">
    <property type="entry name" value="PucR_C-HTH_sf"/>
</dbReference>
<dbReference type="AlphaFoldDB" id="A0A371PBG6"/>
<proteinExistence type="predicted"/>
<dbReference type="PANTHER" id="PTHR33744:SF17">
    <property type="entry name" value="CONSERVED PROTEIN"/>
    <property type="match status" value="1"/>
</dbReference>
<name>A0A371PBG6_9ACTN</name>
<comment type="caution">
    <text evidence="2">The sequence shown here is derived from an EMBL/GenBank/DDBJ whole genome shotgun (WGS) entry which is preliminary data.</text>
</comment>
<accession>A0A371PBG6</accession>
<sequence>MARCTVAEIVDRVGPTVIGGTAGPSDAVVDDILVTDPAFPVPPRADAMIVAPGFEWGTPACQDLVAAAVDAGAAAVVLKGRSVPAADQAPVSVLVIDPDVDWSLVVPLLRTAATAVGASPDGEESLFGLADAIASMCGGPVVLLDPGWGLIAYSGGQPHDEVRSQTILARRAPAEALEGLRRTGAVEALRRGEIVRLADEEVTGLGQRYAVAARAGTEVLATIWWQPDGVVSDAEVRRGLRQGADLAALTLLRHSAGDRLAGASGSAAFRALLSGARTERLVADQLGVDLEQGFVLAGLRPTATEENERAGTVRRLVSMVRTHCDAYRVSSQVAAGPDAVYVLFEAPDVDQRRRAVQVVTDMHTRLQKSAPHRAMVSSSYQSLTETAAMRQTVDELLVLSERRGWTALTDGDDVEASWRLEQFREVALAHPSLLSGPIVRLGEHDRAEGTEFVTTLRAYFESVGDMRAVAAQLGVHVNTVRYRINKAQDVARFSLDSADERLLAELQIRLLS</sequence>
<reference evidence="2 3" key="1">
    <citation type="submission" date="2018-08" db="EMBL/GenBank/DDBJ databases">
        <title>Aeromicrobium sp. M2KJ-4, whole genome shotgun sequence.</title>
        <authorList>
            <person name="Tuo L."/>
        </authorList>
    </citation>
    <scope>NUCLEOTIDE SEQUENCE [LARGE SCALE GENOMIC DNA]</scope>
    <source>
        <strain evidence="2 3">M2KJ-4</strain>
    </source>
</reference>
<dbReference type="Pfam" id="PF13556">
    <property type="entry name" value="HTH_30"/>
    <property type="match status" value="1"/>
</dbReference>
<protein>
    <submittedName>
        <fullName evidence="2">PucR family transcriptional regulator</fullName>
    </submittedName>
</protein>